<keyword evidence="3" id="KW-1185">Reference proteome</keyword>
<organism evidence="2 3">
    <name type="scientific">Dictyobacter halimunensis</name>
    <dbReference type="NCBI Taxonomy" id="3026934"/>
    <lineage>
        <taxon>Bacteria</taxon>
        <taxon>Bacillati</taxon>
        <taxon>Chloroflexota</taxon>
        <taxon>Ktedonobacteria</taxon>
        <taxon>Ktedonobacterales</taxon>
        <taxon>Dictyobacteraceae</taxon>
        <taxon>Dictyobacter</taxon>
    </lineage>
</organism>
<feature type="transmembrane region" description="Helical" evidence="1">
    <location>
        <begin position="7"/>
        <end position="25"/>
    </location>
</feature>
<accession>A0ABQ6FTH2</accession>
<protein>
    <submittedName>
        <fullName evidence="2">Uncharacterized protein</fullName>
    </submittedName>
</protein>
<keyword evidence="1" id="KW-1133">Transmembrane helix</keyword>
<feature type="transmembrane region" description="Helical" evidence="1">
    <location>
        <begin position="31"/>
        <end position="49"/>
    </location>
</feature>
<dbReference type="Proteomes" id="UP001344906">
    <property type="component" value="Unassembled WGS sequence"/>
</dbReference>
<dbReference type="RefSeq" id="WP_338251538.1">
    <property type="nucleotide sequence ID" value="NZ_BSRI01000002.1"/>
</dbReference>
<dbReference type="EMBL" id="BSRI01000002">
    <property type="protein sequence ID" value="GLV56330.1"/>
    <property type="molecule type" value="Genomic_DNA"/>
</dbReference>
<evidence type="ECO:0000256" key="1">
    <source>
        <dbReference type="SAM" id="Phobius"/>
    </source>
</evidence>
<comment type="caution">
    <text evidence="2">The sequence shown here is derived from an EMBL/GenBank/DDBJ whole genome shotgun (WGS) entry which is preliminary data.</text>
</comment>
<evidence type="ECO:0000313" key="2">
    <source>
        <dbReference type="EMBL" id="GLV56330.1"/>
    </source>
</evidence>
<keyword evidence="1" id="KW-0812">Transmembrane</keyword>
<keyword evidence="1" id="KW-0472">Membrane</keyword>
<sequence>MESSAKRFPLYCMNVLVGLIAGGFLGHDVNLWSIAVMLITGMMLGGFLWRRWL</sequence>
<proteinExistence type="predicted"/>
<name>A0ABQ6FTH2_9CHLR</name>
<reference evidence="2 3" key="1">
    <citation type="submission" date="2023-02" db="EMBL/GenBank/DDBJ databases">
        <title>Dictyobacter halimunensis sp. nov., a new member of the class Ktedonobacteria from forest soil in a geothermal area.</title>
        <authorList>
            <person name="Rachmania M.K."/>
            <person name="Ningsih F."/>
            <person name="Sakai Y."/>
            <person name="Yabe S."/>
            <person name="Yokota A."/>
            <person name="Sjamsuridzal W."/>
        </authorList>
    </citation>
    <scope>NUCLEOTIDE SEQUENCE [LARGE SCALE GENOMIC DNA]</scope>
    <source>
        <strain evidence="2 3">S3.2.2.5</strain>
    </source>
</reference>
<gene>
    <name evidence="2" type="ORF">KDH_31710</name>
</gene>
<evidence type="ECO:0000313" key="3">
    <source>
        <dbReference type="Proteomes" id="UP001344906"/>
    </source>
</evidence>